<evidence type="ECO:0000313" key="9">
    <source>
        <dbReference type="EMBL" id="CAL6042408.1"/>
    </source>
</evidence>
<dbReference type="GO" id="GO:0005524">
    <property type="term" value="F:ATP binding"/>
    <property type="evidence" value="ECO:0007669"/>
    <property type="project" value="UniProtKB-KW"/>
</dbReference>
<feature type="coiled-coil region" evidence="4">
    <location>
        <begin position="734"/>
        <end position="761"/>
    </location>
</feature>
<keyword evidence="1" id="KW-0547">Nucleotide-binding</keyword>
<keyword evidence="4" id="KW-0175">Coiled coil</keyword>
<dbReference type="Pfam" id="PF00012">
    <property type="entry name" value="HSP70"/>
    <property type="match status" value="1"/>
</dbReference>
<evidence type="ECO:0000256" key="3">
    <source>
        <dbReference type="ARBA" id="ARBA00023186"/>
    </source>
</evidence>
<dbReference type="GO" id="GO:0030968">
    <property type="term" value="P:endoplasmic reticulum unfolded protein response"/>
    <property type="evidence" value="ECO:0007669"/>
    <property type="project" value="TreeGrafter"/>
</dbReference>
<evidence type="ECO:0000313" key="8">
    <source>
        <dbReference type="EMBL" id="CAL6014183.1"/>
    </source>
</evidence>
<feature type="region of interest" description="Disordered" evidence="5">
    <location>
        <begin position="580"/>
        <end position="606"/>
    </location>
</feature>
<evidence type="ECO:0000256" key="4">
    <source>
        <dbReference type="SAM" id="Coils"/>
    </source>
</evidence>
<dbReference type="InterPro" id="IPR029048">
    <property type="entry name" value="HSP70_C_sf"/>
</dbReference>
<dbReference type="Gene3D" id="3.30.30.30">
    <property type="match status" value="1"/>
</dbReference>
<dbReference type="AlphaFoldDB" id="A0AA86PRW5"/>
<evidence type="ECO:0000313" key="6">
    <source>
        <dbReference type="EMBL" id="CAI9938633.1"/>
    </source>
</evidence>
<dbReference type="EMBL" id="CATOUU010000656">
    <property type="protein sequence ID" value="CAI9938633.1"/>
    <property type="molecule type" value="Genomic_DNA"/>
</dbReference>
<dbReference type="PANTHER" id="PTHR45639">
    <property type="entry name" value="HSC70CB, ISOFORM G-RELATED"/>
    <property type="match status" value="1"/>
</dbReference>
<dbReference type="GO" id="GO:0034663">
    <property type="term" value="C:endoplasmic reticulum chaperone complex"/>
    <property type="evidence" value="ECO:0007669"/>
    <property type="project" value="TreeGrafter"/>
</dbReference>
<dbReference type="SUPFAM" id="SSF100934">
    <property type="entry name" value="Heat shock protein 70kD (HSP70), C-terminal subdomain"/>
    <property type="match status" value="1"/>
</dbReference>
<dbReference type="Gene3D" id="1.20.1270.10">
    <property type="match status" value="1"/>
</dbReference>
<evidence type="ECO:0000256" key="1">
    <source>
        <dbReference type="ARBA" id="ARBA00022741"/>
    </source>
</evidence>
<proteinExistence type="predicted"/>
<keyword evidence="10" id="KW-1185">Reference proteome</keyword>
<evidence type="ECO:0000256" key="2">
    <source>
        <dbReference type="ARBA" id="ARBA00022840"/>
    </source>
</evidence>
<evidence type="ECO:0000256" key="5">
    <source>
        <dbReference type="SAM" id="MobiDB-lite"/>
    </source>
</evidence>
<dbReference type="PANTHER" id="PTHR45639:SF3">
    <property type="entry name" value="HYPOXIA UP-REGULATED PROTEIN 1"/>
    <property type="match status" value="1"/>
</dbReference>
<evidence type="ECO:0000313" key="7">
    <source>
        <dbReference type="EMBL" id="CAI9943087.1"/>
    </source>
</evidence>
<keyword evidence="3" id="KW-0143">Chaperone</keyword>
<dbReference type="Gene3D" id="3.90.640.10">
    <property type="entry name" value="Actin, Chain A, domain 4"/>
    <property type="match status" value="1"/>
</dbReference>
<dbReference type="Proteomes" id="UP001642409">
    <property type="component" value="Unassembled WGS sequence"/>
</dbReference>
<dbReference type="EMBL" id="CAXDID020000153">
    <property type="protein sequence ID" value="CAL6042408.1"/>
    <property type="molecule type" value="Genomic_DNA"/>
</dbReference>
<dbReference type="EMBL" id="CATOUU010000710">
    <property type="protein sequence ID" value="CAI9943087.1"/>
    <property type="molecule type" value="Genomic_DNA"/>
</dbReference>
<dbReference type="PRINTS" id="PR00301">
    <property type="entry name" value="HEATSHOCK70"/>
</dbReference>
<dbReference type="Gene3D" id="3.30.420.40">
    <property type="match status" value="2"/>
</dbReference>
<reference evidence="7" key="1">
    <citation type="submission" date="2023-06" db="EMBL/GenBank/DDBJ databases">
        <authorList>
            <person name="Kurt Z."/>
        </authorList>
    </citation>
    <scope>NUCLEOTIDE SEQUENCE</scope>
</reference>
<gene>
    <name evidence="8" type="ORF">HINF_LOCUS24147</name>
    <name evidence="6" type="ORF">HINF_LOCUS26278</name>
    <name evidence="7" type="ORF">HINF_LOCUS30732</name>
    <name evidence="9" type="ORF">HINF_LOCUS39580</name>
</gene>
<dbReference type="SUPFAM" id="SSF53067">
    <property type="entry name" value="Actin-like ATPase domain"/>
    <property type="match status" value="2"/>
</dbReference>
<dbReference type="InterPro" id="IPR013126">
    <property type="entry name" value="Hsp_70_fam"/>
</dbReference>
<evidence type="ECO:0000313" key="10">
    <source>
        <dbReference type="Proteomes" id="UP001642409"/>
    </source>
</evidence>
<name>A0AA86PRW5_9EUKA</name>
<comment type="caution">
    <text evidence="7">The sequence shown here is derived from an EMBL/GenBank/DDBJ whole genome shotgun (WGS) entry which is preliminary data.</text>
</comment>
<keyword evidence="2" id="KW-0067">ATP-binding</keyword>
<sequence length="855" mass="96459">MSLLAVDIGNCNMVATVPRGRGIDVVASDTSHKQIPCVISYQAERRYFADSANSQKVSNRNGCFYYLPLILNEQLESDAVKRAVDLGASYPLKAGSDGRAIASVYFGGEQTVVETDSMVAAMVCKVKQFAEAMDIVPKDILTTVPGRWNAHKRAAMRAAVESTGLQSLGVVNQHMAVGMGYYMRRVAEFQAMDKDNAGIKLAILSIGEVESFFTVLQLNKAGITTLSAAYSSEIGSIDYDKAIAEMIERLALKKTKQITLDELKSKKTQIKILKAANTVKKTLSVNQSAPAQLECVGDNQIDIPVLVQGEDFEKIVAELKLSDRIKLMIEEGLKNIDIKEIEAIECVGGASRVRSIQSLVTSIFGESKVTKRMNPDEAVGFGLGWIGAIRSSKYKVPYEINMTDMITNLSEPICLHVVNENGEVAFAKPLELFKNGEMFPKSKKVTLRFAPGKYHAFLKEGEKVHEETTFEIKPKNFEQFKDQEAAKAAGVDFNDQTASVKVKVIADNDGYFKMTSVNRSEFEVVFDDIKKKVPNPEYDNLVAKREEEIKKREEEFVKATEAYELKKKEVEDLIAKDKEEKKEVKRDMPEKPVKSANPPEPAKEIEVSEKVPRIANMSSELNIEFVSGLYNVQKRALELRQFELKCQKIDQESLAYDAAINAIESIIYNTRDGIEYSLKQHISEEEAVKINALLDEAHEYSQSVEGKHQIAELLAKTSELETKLKPYFDRKQSHADLESQLYRTKSELEQLKSKYSQAESAEIFEQIDKKIQSYYTVAEQLDKKLVVPNIFEDFQKFYEEIEKKLKDLVEQKRKAEEEQKKKAEEAKKAEEELKKKAEEEKKKAEKVEEKTEEKK</sequence>
<reference evidence="8 10" key="2">
    <citation type="submission" date="2024-07" db="EMBL/GenBank/DDBJ databases">
        <authorList>
            <person name="Akdeniz Z."/>
        </authorList>
    </citation>
    <scope>NUCLEOTIDE SEQUENCE [LARGE SCALE GENOMIC DNA]</scope>
</reference>
<feature type="region of interest" description="Disordered" evidence="5">
    <location>
        <begin position="814"/>
        <end position="855"/>
    </location>
</feature>
<feature type="compositionally biased region" description="Basic and acidic residues" evidence="5">
    <location>
        <begin position="580"/>
        <end position="593"/>
    </location>
</feature>
<dbReference type="GO" id="GO:0140662">
    <property type="term" value="F:ATP-dependent protein folding chaperone"/>
    <property type="evidence" value="ECO:0007669"/>
    <property type="project" value="InterPro"/>
</dbReference>
<dbReference type="EMBL" id="CAXDID020000070">
    <property type="protein sequence ID" value="CAL6014183.1"/>
    <property type="molecule type" value="Genomic_DNA"/>
</dbReference>
<protein>
    <submittedName>
        <fullName evidence="7">Hsp88-like protein</fullName>
    </submittedName>
    <submittedName>
        <fullName evidence="8">Hsp88-like_protein</fullName>
    </submittedName>
</protein>
<accession>A0AA86PRW5</accession>
<dbReference type="InterPro" id="IPR043129">
    <property type="entry name" value="ATPase_NBD"/>
</dbReference>
<organism evidence="7">
    <name type="scientific">Hexamita inflata</name>
    <dbReference type="NCBI Taxonomy" id="28002"/>
    <lineage>
        <taxon>Eukaryota</taxon>
        <taxon>Metamonada</taxon>
        <taxon>Diplomonadida</taxon>
        <taxon>Hexamitidae</taxon>
        <taxon>Hexamitinae</taxon>
        <taxon>Hexamita</taxon>
    </lineage>
</organism>